<evidence type="ECO:0000313" key="1">
    <source>
        <dbReference type="EMBL" id="NHZ42002.1"/>
    </source>
</evidence>
<reference evidence="1 2" key="1">
    <citation type="submission" date="2019-09" db="EMBL/GenBank/DDBJ databases">
        <title>Taxonomy of Antarctic Massilia spp.: description of Massilia rubra sp. nov., Massilia aquatica sp. nov., Massilia mucilaginosa sp. nov., Massilia frigida sp. nov. isolated from streams, lakes and regoliths.</title>
        <authorList>
            <person name="Holochova P."/>
            <person name="Sedlacek I."/>
            <person name="Kralova S."/>
            <person name="Maslanova I."/>
            <person name="Busse H.-J."/>
            <person name="Stankova E."/>
            <person name="Vrbovska V."/>
            <person name="Kovarovic V."/>
            <person name="Bartak M."/>
            <person name="Svec P."/>
            <person name="Pantucek R."/>
        </authorList>
    </citation>
    <scope>NUCLEOTIDE SEQUENCE [LARGE SCALE GENOMIC DNA]</scope>
    <source>
        <strain evidence="1 2">CCM 8693</strain>
    </source>
</reference>
<organism evidence="1 2">
    <name type="scientific">Massilia aquatica</name>
    <dbReference type="NCBI Taxonomy" id="2609000"/>
    <lineage>
        <taxon>Bacteria</taxon>
        <taxon>Pseudomonadati</taxon>
        <taxon>Pseudomonadota</taxon>
        <taxon>Betaproteobacteria</taxon>
        <taxon>Burkholderiales</taxon>
        <taxon>Oxalobacteraceae</taxon>
        <taxon>Telluria group</taxon>
        <taxon>Massilia</taxon>
    </lineage>
</organism>
<accession>A0ABX0MCM3</accession>
<comment type="caution">
    <text evidence="1">The sequence shown here is derived from an EMBL/GenBank/DDBJ whole genome shotgun (WGS) entry which is preliminary data.</text>
</comment>
<evidence type="ECO:0000313" key="2">
    <source>
        <dbReference type="Proteomes" id="UP000819052"/>
    </source>
</evidence>
<proteinExistence type="predicted"/>
<protein>
    <recommendedName>
        <fullName evidence="3">TULIP family P47-like protein</fullName>
    </recommendedName>
</protein>
<gene>
    <name evidence="1" type="ORF">F1609_17785</name>
</gene>
<name>A0ABX0MCM3_9BURK</name>
<dbReference type="Proteomes" id="UP000819052">
    <property type="component" value="Unassembled WGS sequence"/>
</dbReference>
<evidence type="ECO:0008006" key="3">
    <source>
        <dbReference type="Google" id="ProtNLM"/>
    </source>
</evidence>
<sequence length="327" mass="34819">MAAETITVYIDPTQLVAQSNNGYSLYLAKMVNGNCNVIWKALVADSTDPDAYGPKNVFNIALPSYQVNYTDDPIVEGSVTLTTSGISTPIELGQIVTLDKYGIFSEPGNNGTALAVSITNQKSNNPHAILLDNEGNPIFLNTSGMDITGQPSTMQPVDTYQVWFANLQDTGTIIASNQSVVGTVTFSDSDTDKSISFTANQAWEDGAPADKEVREALSNRGGNPIVVAVTATLSVAMTTAAATYLGSHLINKFSSNLKPSSISVTLYGKSVTVNFSDPKNAEILSALGPDVYETAVNDALKKAVKDKAFNMGGETWKLQETRVTLPQ</sequence>
<dbReference type="RefSeq" id="WP_167077763.1">
    <property type="nucleotide sequence ID" value="NZ_VVIW01000010.1"/>
</dbReference>
<dbReference type="EMBL" id="VVIW01000010">
    <property type="protein sequence ID" value="NHZ42002.1"/>
    <property type="molecule type" value="Genomic_DNA"/>
</dbReference>
<keyword evidence="2" id="KW-1185">Reference proteome</keyword>